<dbReference type="AlphaFoldDB" id="A0A3B7MVX4"/>
<dbReference type="OrthoDB" id="9808374at2"/>
<keyword evidence="1" id="KW-0732">Signal</keyword>
<feature type="signal peptide" evidence="1">
    <location>
        <begin position="1"/>
        <end position="20"/>
    </location>
</feature>
<dbReference type="Pfam" id="PF11138">
    <property type="entry name" value="DUF2911"/>
    <property type="match status" value="1"/>
</dbReference>
<accession>A0A3B7MVX4</accession>
<dbReference type="RefSeq" id="WP_119054598.1">
    <property type="nucleotide sequence ID" value="NZ_CP032157.1"/>
</dbReference>
<evidence type="ECO:0000256" key="1">
    <source>
        <dbReference type="SAM" id="SignalP"/>
    </source>
</evidence>
<name>A0A3B7MVX4_9BACT</name>
<evidence type="ECO:0000313" key="2">
    <source>
        <dbReference type="EMBL" id="AXY78722.1"/>
    </source>
</evidence>
<feature type="chain" id="PRO_5017629684" evidence="1">
    <location>
        <begin position="21"/>
        <end position="191"/>
    </location>
</feature>
<reference evidence="2 3" key="1">
    <citation type="submission" date="2018-09" db="EMBL/GenBank/DDBJ databases">
        <title>Genome sequencing of strain 6GH32-13.</title>
        <authorList>
            <person name="Weon H.-Y."/>
            <person name="Heo J."/>
            <person name="Kwon S.-W."/>
        </authorList>
    </citation>
    <scope>NUCLEOTIDE SEQUENCE [LARGE SCALE GENOMIC DNA]</scope>
    <source>
        <strain evidence="2 3">5GH32-13</strain>
    </source>
</reference>
<dbReference type="Proteomes" id="UP000263900">
    <property type="component" value="Chromosome"/>
</dbReference>
<keyword evidence="3" id="KW-1185">Reference proteome</keyword>
<dbReference type="KEGG" id="pseg:D3H65_21750"/>
<proteinExistence type="predicted"/>
<dbReference type="InterPro" id="IPR021314">
    <property type="entry name" value="DUF2911"/>
</dbReference>
<protein>
    <submittedName>
        <fullName evidence="2">DUF2911 domain-containing protein</fullName>
    </submittedName>
</protein>
<organism evidence="2 3">
    <name type="scientific">Paraflavitalea soli</name>
    <dbReference type="NCBI Taxonomy" id="2315862"/>
    <lineage>
        <taxon>Bacteria</taxon>
        <taxon>Pseudomonadati</taxon>
        <taxon>Bacteroidota</taxon>
        <taxon>Chitinophagia</taxon>
        <taxon>Chitinophagales</taxon>
        <taxon>Chitinophagaceae</taxon>
        <taxon>Paraflavitalea</taxon>
    </lineage>
</organism>
<dbReference type="EMBL" id="CP032157">
    <property type="protein sequence ID" value="AXY78722.1"/>
    <property type="molecule type" value="Genomic_DNA"/>
</dbReference>
<sequence>MKQVKFLFSLLLFCASASLAQLKLPAVDKSPMDMAYYPVNYPVLKIQNKANEPLMARVIYSRPLKNGRSVFGELVEYGQIWRLGANEATEIEIYKDVKCGTETRLKKGRYTMYAIPYQDKWTIIFNKETDIWGAFQYDPKKDALRVDVPAQKLPESAEAFTMQFEKDSTGLNLAIMWDNVKALVPFSFQSN</sequence>
<gene>
    <name evidence="2" type="ORF">D3H65_21750</name>
</gene>
<evidence type="ECO:0000313" key="3">
    <source>
        <dbReference type="Proteomes" id="UP000263900"/>
    </source>
</evidence>